<comment type="caution">
    <text evidence="2">The sequence shown here is derived from an EMBL/GenBank/DDBJ whole genome shotgun (WGS) entry which is preliminary data.</text>
</comment>
<evidence type="ECO:0000313" key="3">
    <source>
        <dbReference type="Proteomes" id="UP001420932"/>
    </source>
</evidence>
<keyword evidence="3" id="KW-1185">Reference proteome</keyword>
<evidence type="ECO:0000256" key="1">
    <source>
        <dbReference type="SAM" id="MobiDB-lite"/>
    </source>
</evidence>
<feature type="region of interest" description="Disordered" evidence="1">
    <location>
        <begin position="27"/>
        <end position="84"/>
    </location>
</feature>
<sequence length="84" mass="9817">MGEDRETVREASGKILQWCEKEGCEERKETPKEIGEIGEISERTTRDRRDEMVRDERGENGEIAAETKEERSETEMIAEPERMN</sequence>
<accession>A0AAP0L493</accession>
<dbReference type="Proteomes" id="UP001420932">
    <property type="component" value="Unassembled WGS sequence"/>
</dbReference>
<evidence type="ECO:0000313" key="2">
    <source>
        <dbReference type="EMBL" id="KAK9164233.1"/>
    </source>
</evidence>
<gene>
    <name evidence="2" type="ORF">Syun_005135</name>
</gene>
<reference evidence="2 3" key="1">
    <citation type="submission" date="2024-01" db="EMBL/GenBank/DDBJ databases">
        <title>Genome assemblies of Stephania.</title>
        <authorList>
            <person name="Yang L."/>
        </authorList>
    </citation>
    <scope>NUCLEOTIDE SEQUENCE [LARGE SCALE GENOMIC DNA]</scope>
    <source>
        <strain evidence="2">YNDBR</strain>
        <tissue evidence="2">Leaf</tissue>
    </source>
</reference>
<name>A0AAP0L493_9MAGN</name>
<proteinExistence type="predicted"/>
<dbReference type="AlphaFoldDB" id="A0AAP0L493"/>
<organism evidence="2 3">
    <name type="scientific">Stephania yunnanensis</name>
    <dbReference type="NCBI Taxonomy" id="152371"/>
    <lineage>
        <taxon>Eukaryota</taxon>
        <taxon>Viridiplantae</taxon>
        <taxon>Streptophyta</taxon>
        <taxon>Embryophyta</taxon>
        <taxon>Tracheophyta</taxon>
        <taxon>Spermatophyta</taxon>
        <taxon>Magnoliopsida</taxon>
        <taxon>Ranunculales</taxon>
        <taxon>Menispermaceae</taxon>
        <taxon>Menispermoideae</taxon>
        <taxon>Cissampelideae</taxon>
        <taxon>Stephania</taxon>
    </lineage>
</organism>
<protein>
    <submittedName>
        <fullName evidence="2">Uncharacterized protein</fullName>
    </submittedName>
</protein>
<dbReference type="EMBL" id="JBBNAF010000002">
    <property type="protein sequence ID" value="KAK9164233.1"/>
    <property type="molecule type" value="Genomic_DNA"/>
</dbReference>